<dbReference type="AlphaFoldDB" id="A0A919P4B2"/>
<evidence type="ECO:0000313" key="1">
    <source>
        <dbReference type="EMBL" id="GIG22450.1"/>
    </source>
</evidence>
<evidence type="ECO:0000313" key="2">
    <source>
        <dbReference type="Proteomes" id="UP000632740"/>
    </source>
</evidence>
<protein>
    <recommendedName>
        <fullName evidence="3">Helix-turn-helix domain-containing protein</fullName>
    </recommendedName>
</protein>
<comment type="caution">
    <text evidence="1">The sequence shown here is derived from an EMBL/GenBank/DDBJ whole genome shotgun (WGS) entry which is preliminary data.</text>
</comment>
<keyword evidence="2" id="KW-1185">Reference proteome</keyword>
<gene>
    <name evidence="1" type="ORF">Cch01nite_31740</name>
</gene>
<dbReference type="EMBL" id="BONK01000011">
    <property type="protein sequence ID" value="GIG22450.1"/>
    <property type="molecule type" value="Genomic_DNA"/>
</dbReference>
<dbReference type="Proteomes" id="UP000632740">
    <property type="component" value="Unassembled WGS sequence"/>
</dbReference>
<name>A0A919P4B2_9CELL</name>
<organism evidence="1 2">
    <name type="scientific">Cellulomonas chitinilytica</name>
    <dbReference type="NCBI Taxonomy" id="398759"/>
    <lineage>
        <taxon>Bacteria</taxon>
        <taxon>Bacillati</taxon>
        <taxon>Actinomycetota</taxon>
        <taxon>Actinomycetes</taxon>
        <taxon>Micrococcales</taxon>
        <taxon>Cellulomonadaceae</taxon>
        <taxon>Cellulomonas</taxon>
    </lineage>
</organism>
<sequence length="145" mass="15755">MSAVAATVRAMTPEVQIVQQGLTVEEYAHEKGVTTRSVRRWLAAGELPDAWPDGRSYRIPRHAERVQTPGTGLVVTGQHSDAVEELPRALAGAPTAWVDLETASRLLGVTPHAIVAHPDLFEPAKVGPRGSWRVPMRVIRRDAGL</sequence>
<proteinExistence type="predicted"/>
<accession>A0A919P4B2</accession>
<reference evidence="1" key="1">
    <citation type="submission" date="2021-01" db="EMBL/GenBank/DDBJ databases">
        <title>Whole genome shotgun sequence of Cellulomonas chitinilytica NBRC 110799.</title>
        <authorList>
            <person name="Komaki H."/>
            <person name="Tamura T."/>
        </authorList>
    </citation>
    <scope>NUCLEOTIDE SEQUENCE</scope>
    <source>
        <strain evidence="1">NBRC 110799</strain>
    </source>
</reference>
<evidence type="ECO:0008006" key="3">
    <source>
        <dbReference type="Google" id="ProtNLM"/>
    </source>
</evidence>